<keyword evidence="3 5" id="KW-0698">rRNA processing</keyword>
<evidence type="ECO:0000259" key="7">
    <source>
        <dbReference type="Pfam" id="PF24986"/>
    </source>
</evidence>
<dbReference type="Pfam" id="PF01782">
    <property type="entry name" value="RimM"/>
    <property type="match status" value="1"/>
</dbReference>
<dbReference type="PANTHER" id="PTHR33692:SF1">
    <property type="entry name" value="RIBOSOME MATURATION FACTOR RIMM"/>
    <property type="match status" value="1"/>
</dbReference>
<evidence type="ECO:0000256" key="3">
    <source>
        <dbReference type="ARBA" id="ARBA00022552"/>
    </source>
</evidence>
<dbReference type="GO" id="GO:0043022">
    <property type="term" value="F:ribosome binding"/>
    <property type="evidence" value="ECO:0007669"/>
    <property type="project" value="InterPro"/>
</dbReference>
<dbReference type="HAMAP" id="MF_00014">
    <property type="entry name" value="Ribosome_mat_RimM"/>
    <property type="match status" value="1"/>
</dbReference>
<proteinExistence type="inferred from homology"/>
<comment type="similarity">
    <text evidence="5">Belongs to the RimM family.</text>
</comment>
<dbReference type="Pfam" id="PF24986">
    <property type="entry name" value="PRC_RimM"/>
    <property type="match status" value="1"/>
</dbReference>
<comment type="subcellular location">
    <subcellularLocation>
        <location evidence="5">Cytoplasm</location>
    </subcellularLocation>
</comment>
<dbReference type="GO" id="GO:0042274">
    <property type="term" value="P:ribosomal small subunit biogenesis"/>
    <property type="evidence" value="ECO:0007669"/>
    <property type="project" value="UniProtKB-UniRule"/>
</dbReference>
<evidence type="ECO:0000313" key="9">
    <source>
        <dbReference type="Proteomes" id="UP001139263"/>
    </source>
</evidence>
<dbReference type="Proteomes" id="UP001139263">
    <property type="component" value="Unassembled WGS sequence"/>
</dbReference>
<sequence>MYTVGVIVGTHGLKGEARVFSRTDFPEVRFTKGSKLLLVKPSGDVIPVTVKTGRPQGRVYVVSFHEYEGMDEVAKLRGCELKVVESELVSLPSGHYFIHELVDCQVYENGILLGIVREVLTPGANDVYVVRTQEGKDILLPAIPDCILQVDTKNKRMDVHILPGLLD</sequence>
<dbReference type="GO" id="GO:0005737">
    <property type="term" value="C:cytoplasm"/>
    <property type="evidence" value="ECO:0007669"/>
    <property type="project" value="UniProtKB-SubCell"/>
</dbReference>
<evidence type="ECO:0000256" key="2">
    <source>
        <dbReference type="ARBA" id="ARBA00022517"/>
    </source>
</evidence>
<dbReference type="Gene3D" id="2.30.30.240">
    <property type="entry name" value="PRC-barrel domain"/>
    <property type="match status" value="1"/>
</dbReference>
<gene>
    <name evidence="5 8" type="primary">rimM</name>
    <name evidence="8" type="ORF">MM817_02433</name>
</gene>
<protein>
    <recommendedName>
        <fullName evidence="5">Ribosome maturation factor RimM</fullName>
    </recommendedName>
</protein>
<dbReference type="SUPFAM" id="SSF50346">
    <property type="entry name" value="PRC-barrel domain"/>
    <property type="match status" value="1"/>
</dbReference>
<reference evidence="8" key="1">
    <citation type="submission" date="2022-03" db="EMBL/GenBank/DDBJ databases">
        <title>Draft Genome Sequence of Firmicute Strain S0AB, a Heterotrophic Iron/Sulfur-Oxidizing Extreme Acidophile.</title>
        <authorList>
            <person name="Vergara E."/>
            <person name="Pakostova E."/>
            <person name="Johnson D.B."/>
            <person name="Holmes D.S."/>
        </authorList>
    </citation>
    <scope>NUCLEOTIDE SEQUENCE</scope>
    <source>
        <strain evidence="8">S0AB</strain>
    </source>
</reference>
<organism evidence="8 9">
    <name type="scientific">Sulfoacidibacillus ferrooxidans</name>
    <dbReference type="NCBI Taxonomy" id="2005001"/>
    <lineage>
        <taxon>Bacteria</taxon>
        <taxon>Bacillati</taxon>
        <taxon>Bacillota</taxon>
        <taxon>Bacilli</taxon>
        <taxon>Bacillales</taxon>
        <taxon>Alicyclobacillaceae</taxon>
        <taxon>Sulfoacidibacillus</taxon>
    </lineage>
</organism>
<dbReference type="InterPro" id="IPR036976">
    <property type="entry name" value="RimM_N_sf"/>
</dbReference>
<dbReference type="RefSeq" id="WP_241715503.1">
    <property type="nucleotide sequence ID" value="NZ_JALBUF010000009.1"/>
</dbReference>
<comment type="caution">
    <text evidence="8">The sequence shown here is derived from an EMBL/GenBank/DDBJ whole genome shotgun (WGS) entry which is preliminary data.</text>
</comment>
<comment type="subunit">
    <text evidence="5">Binds ribosomal protein uS19.</text>
</comment>
<dbReference type="GO" id="GO:0005840">
    <property type="term" value="C:ribosome"/>
    <property type="evidence" value="ECO:0007669"/>
    <property type="project" value="InterPro"/>
</dbReference>
<dbReference type="InterPro" id="IPR011033">
    <property type="entry name" value="PRC_barrel-like_sf"/>
</dbReference>
<dbReference type="GO" id="GO:0006364">
    <property type="term" value="P:rRNA processing"/>
    <property type="evidence" value="ECO:0007669"/>
    <property type="project" value="UniProtKB-UniRule"/>
</dbReference>
<comment type="function">
    <text evidence="5">An accessory protein needed during the final step in the assembly of 30S ribosomal subunit, possibly for assembly of the head region. Essential for efficient processing of 16S rRNA. May be needed both before and after RbfA during the maturation of 16S rRNA. It has affinity for free ribosomal 30S subunits but not for 70S ribosomes.</text>
</comment>
<evidence type="ECO:0000313" key="8">
    <source>
        <dbReference type="EMBL" id="MCI0184138.1"/>
    </source>
</evidence>
<feature type="domain" description="Ribosome maturation factor RimM PRC barrel" evidence="7">
    <location>
        <begin position="99"/>
        <end position="161"/>
    </location>
</feature>
<evidence type="ECO:0000259" key="6">
    <source>
        <dbReference type="Pfam" id="PF01782"/>
    </source>
</evidence>
<keyword evidence="4 5" id="KW-0143">Chaperone</keyword>
<keyword evidence="9" id="KW-1185">Reference proteome</keyword>
<evidence type="ECO:0000256" key="4">
    <source>
        <dbReference type="ARBA" id="ARBA00023186"/>
    </source>
</evidence>
<comment type="domain">
    <text evidence="5">The PRC barrel domain binds ribosomal protein uS19.</text>
</comment>
<keyword evidence="1 5" id="KW-0963">Cytoplasm</keyword>
<evidence type="ECO:0000256" key="1">
    <source>
        <dbReference type="ARBA" id="ARBA00022490"/>
    </source>
</evidence>
<feature type="domain" description="RimM N-terminal" evidence="6">
    <location>
        <begin position="3"/>
        <end position="86"/>
    </location>
</feature>
<name>A0A9X1VDF8_9BACL</name>
<dbReference type="NCBIfam" id="TIGR02273">
    <property type="entry name" value="16S_RimM"/>
    <property type="match status" value="1"/>
</dbReference>
<dbReference type="EMBL" id="JALBUF010000009">
    <property type="protein sequence ID" value="MCI0184138.1"/>
    <property type="molecule type" value="Genomic_DNA"/>
</dbReference>
<dbReference type="InterPro" id="IPR011961">
    <property type="entry name" value="RimM"/>
</dbReference>
<dbReference type="InterPro" id="IPR009000">
    <property type="entry name" value="Transl_B-barrel_sf"/>
</dbReference>
<dbReference type="InterPro" id="IPR002676">
    <property type="entry name" value="RimM_N"/>
</dbReference>
<accession>A0A9X1VDF8</accession>
<dbReference type="SUPFAM" id="SSF50447">
    <property type="entry name" value="Translation proteins"/>
    <property type="match status" value="1"/>
</dbReference>
<dbReference type="PANTHER" id="PTHR33692">
    <property type="entry name" value="RIBOSOME MATURATION FACTOR RIMM"/>
    <property type="match status" value="1"/>
</dbReference>
<keyword evidence="2 5" id="KW-0690">Ribosome biogenesis</keyword>
<dbReference type="AlphaFoldDB" id="A0A9X1VDF8"/>
<dbReference type="InterPro" id="IPR056792">
    <property type="entry name" value="PRC_RimM"/>
</dbReference>
<evidence type="ECO:0000256" key="5">
    <source>
        <dbReference type="HAMAP-Rule" id="MF_00014"/>
    </source>
</evidence>
<dbReference type="Gene3D" id="2.40.30.60">
    <property type="entry name" value="RimM"/>
    <property type="match status" value="1"/>
</dbReference>